<feature type="transmembrane region" description="Helical" evidence="10">
    <location>
        <begin position="288"/>
        <end position="319"/>
    </location>
</feature>
<evidence type="ECO:0000256" key="9">
    <source>
        <dbReference type="ARBA" id="ARBA00023136"/>
    </source>
</evidence>
<sequence>MYSKKQPIVFYIGLFLTTTLIGSLLLYLPWTGQKHTHFIDALYVATSAFTVTGLSTVDISSQFNIFGQTVIMLLIQIGGMGIVAVSMFALKISQKHISIHGHQLLQLELNTDDINSVTDFAKFILIFNILFESLGTFILSFVFIPELGWSKGLFTSLFTSISALNNAGFSLFSDNLVSYAHDPVVNLMVAFLIVVGGVGHVVLIDVITTPSIKRLQLHTKVTLSVTFILIMVGFVMFFLLEHDNTLKGMSISDQLLASFFQSVTTRTAGFNTIDFSHLAPGTLLFTMLLMFIGAGPISAAGGIKVTTFALATIYVITSLKGHEHAHLFKRSIPKKQMQKAVAITLSAFSFVILMTLGVAASQPNMRFEDISFEVVSAFGTVGLSTGISSEYGSFAKIIIIISMIAGKIGVLTLLGLLQRKTRETYHYAKGNLYL</sequence>
<feature type="transmembrane region" description="Helical" evidence="10">
    <location>
        <begin position="69"/>
        <end position="90"/>
    </location>
</feature>
<dbReference type="PANTHER" id="PTHR32024">
    <property type="entry name" value="TRK SYSTEM POTASSIUM UPTAKE PROTEIN TRKG-RELATED"/>
    <property type="match status" value="1"/>
</dbReference>
<dbReference type="Proteomes" id="UP000256562">
    <property type="component" value="Unassembled WGS sequence"/>
</dbReference>
<gene>
    <name evidence="11" type="ORF">DOS83_08675</name>
</gene>
<feature type="transmembrane region" description="Helical" evidence="10">
    <location>
        <begin position="9"/>
        <end position="30"/>
    </location>
</feature>
<protein>
    <submittedName>
        <fullName evidence="11">TrkH family potassium uptake protein</fullName>
    </submittedName>
</protein>
<comment type="subcellular location">
    <subcellularLocation>
        <location evidence="1">Cell membrane</location>
        <topology evidence="1">Multi-pass membrane protein</topology>
    </subcellularLocation>
</comment>
<dbReference type="InterPro" id="IPR003445">
    <property type="entry name" value="Cat_transpt"/>
</dbReference>
<evidence type="ECO:0000256" key="1">
    <source>
        <dbReference type="ARBA" id="ARBA00004651"/>
    </source>
</evidence>
<dbReference type="AlphaFoldDB" id="A0A3E0ING1"/>
<dbReference type="NCBIfam" id="TIGR00933">
    <property type="entry name" value="2a38"/>
    <property type="match status" value="1"/>
</dbReference>
<comment type="caution">
    <text evidence="11">The sequence shown here is derived from an EMBL/GenBank/DDBJ whole genome shotgun (WGS) entry which is preliminary data.</text>
</comment>
<reference evidence="11 12" key="1">
    <citation type="journal article" date="2018" name="Vet. Microbiol.">
        <title>Characterisation of Staphylococcus felis isolated from cats using whole genome sequencing.</title>
        <authorList>
            <person name="Worthing K."/>
            <person name="Pang S."/>
            <person name="Trott D.J."/>
            <person name="Abraham S."/>
            <person name="Coombs G.W."/>
            <person name="Jordan D."/>
            <person name="McIntyre L."/>
            <person name="Davies M.R."/>
            <person name="Norris J."/>
        </authorList>
    </citation>
    <scope>NUCLEOTIDE SEQUENCE [LARGE SCALE GENOMIC DNA]</scope>
    <source>
        <strain evidence="11 12">F9</strain>
    </source>
</reference>
<keyword evidence="5 10" id="KW-0812">Transmembrane</keyword>
<evidence type="ECO:0000256" key="4">
    <source>
        <dbReference type="ARBA" id="ARBA00022538"/>
    </source>
</evidence>
<evidence type="ECO:0000256" key="7">
    <source>
        <dbReference type="ARBA" id="ARBA00022989"/>
    </source>
</evidence>
<evidence type="ECO:0000256" key="2">
    <source>
        <dbReference type="ARBA" id="ARBA00022448"/>
    </source>
</evidence>
<dbReference type="Pfam" id="PF02386">
    <property type="entry name" value="TrkH"/>
    <property type="match status" value="1"/>
</dbReference>
<name>A0A3E0ING1_9STAP</name>
<evidence type="ECO:0000313" key="12">
    <source>
        <dbReference type="Proteomes" id="UP000256562"/>
    </source>
</evidence>
<evidence type="ECO:0000256" key="10">
    <source>
        <dbReference type="SAM" id="Phobius"/>
    </source>
</evidence>
<dbReference type="GO" id="GO:0015379">
    <property type="term" value="F:potassium:chloride symporter activity"/>
    <property type="evidence" value="ECO:0007669"/>
    <property type="project" value="InterPro"/>
</dbReference>
<feature type="transmembrane region" description="Helical" evidence="10">
    <location>
        <begin position="123"/>
        <end position="144"/>
    </location>
</feature>
<evidence type="ECO:0000256" key="6">
    <source>
        <dbReference type="ARBA" id="ARBA00022958"/>
    </source>
</evidence>
<dbReference type="PANTHER" id="PTHR32024:SF1">
    <property type="entry name" value="KTR SYSTEM POTASSIUM UPTAKE PROTEIN B"/>
    <property type="match status" value="1"/>
</dbReference>
<dbReference type="OrthoDB" id="9810952at2"/>
<keyword evidence="3" id="KW-1003">Cell membrane</keyword>
<keyword evidence="9 10" id="KW-0472">Membrane</keyword>
<feature type="transmembrane region" description="Helical" evidence="10">
    <location>
        <begin position="184"/>
        <end position="209"/>
    </location>
</feature>
<feature type="transmembrane region" description="Helical" evidence="10">
    <location>
        <begin position="340"/>
        <end position="360"/>
    </location>
</feature>
<evidence type="ECO:0000256" key="8">
    <source>
        <dbReference type="ARBA" id="ARBA00023065"/>
    </source>
</evidence>
<evidence type="ECO:0000256" key="5">
    <source>
        <dbReference type="ARBA" id="ARBA00022692"/>
    </source>
</evidence>
<dbReference type="EMBL" id="QKXQ01000398">
    <property type="protein sequence ID" value="REH93594.1"/>
    <property type="molecule type" value="Genomic_DNA"/>
</dbReference>
<accession>A0A3E0ING1</accession>
<dbReference type="InterPro" id="IPR004772">
    <property type="entry name" value="TrkH"/>
</dbReference>
<keyword evidence="2" id="KW-0813">Transport</keyword>
<keyword evidence="6" id="KW-0630">Potassium</keyword>
<feature type="transmembrane region" description="Helical" evidence="10">
    <location>
        <begin position="221"/>
        <end position="240"/>
    </location>
</feature>
<organism evidence="11 12">
    <name type="scientific">Staphylococcus felis</name>
    <dbReference type="NCBI Taxonomy" id="46127"/>
    <lineage>
        <taxon>Bacteria</taxon>
        <taxon>Bacillati</taxon>
        <taxon>Bacillota</taxon>
        <taxon>Bacilli</taxon>
        <taxon>Bacillales</taxon>
        <taxon>Staphylococcaceae</taxon>
        <taxon>Staphylococcus</taxon>
    </lineage>
</organism>
<evidence type="ECO:0000313" key="11">
    <source>
        <dbReference type="EMBL" id="REH93594.1"/>
    </source>
</evidence>
<keyword evidence="8" id="KW-0406">Ion transport</keyword>
<proteinExistence type="predicted"/>
<dbReference type="GO" id="GO:0005886">
    <property type="term" value="C:plasma membrane"/>
    <property type="evidence" value="ECO:0007669"/>
    <property type="project" value="UniProtKB-SubCell"/>
</dbReference>
<keyword evidence="7 10" id="KW-1133">Transmembrane helix</keyword>
<keyword evidence="4" id="KW-0633">Potassium transport</keyword>
<feature type="transmembrane region" description="Helical" evidence="10">
    <location>
        <begin position="394"/>
        <end position="417"/>
    </location>
</feature>
<evidence type="ECO:0000256" key="3">
    <source>
        <dbReference type="ARBA" id="ARBA00022475"/>
    </source>
</evidence>
<dbReference type="RefSeq" id="WP_116094668.1">
    <property type="nucleotide sequence ID" value="NZ_QKXQ01000398.1"/>
</dbReference>